<feature type="transmembrane region" description="Helical" evidence="1">
    <location>
        <begin position="21"/>
        <end position="44"/>
    </location>
</feature>
<gene>
    <name evidence="2" type="ORF">M427DRAFT_46363</name>
</gene>
<evidence type="ECO:0000313" key="3">
    <source>
        <dbReference type="Proteomes" id="UP000070544"/>
    </source>
</evidence>
<proteinExistence type="predicted"/>
<name>A0A139A6V6_GONPJ</name>
<evidence type="ECO:0000313" key="2">
    <source>
        <dbReference type="EMBL" id="KXS12434.1"/>
    </source>
</evidence>
<accession>A0A139A6V6</accession>
<keyword evidence="1" id="KW-0472">Membrane</keyword>
<organism evidence="2 3">
    <name type="scientific">Gonapodya prolifera (strain JEL478)</name>
    <name type="common">Monoblepharis prolifera</name>
    <dbReference type="NCBI Taxonomy" id="1344416"/>
    <lineage>
        <taxon>Eukaryota</taxon>
        <taxon>Fungi</taxon>
        <taxon>Fungi incertae sedis</taxon>
        <taxon>Chytridiomycota</taxon>
        <taxon>Chytridiomycota incertae sedis</taxon>
        <taxon>Monoblepharidomycetes</taxon>
        <taxon>Monoblepharidales</taxon>
        <taxon>Gonapodyaceae</taxon>
        <taxon>Gonapodya</taxon>
    </lineage>
</organism>
<protein>
    <submittedName>
        <fullName evidence="2">Uncharacterized protein</fullName>
    </submittedName>
</protein>
<dbReference type="EMBL" id="KQ965788">
    <property type="protein sequence ID" value="KXS12434.1"/>
    <property type="molecule type" value="Genomic_DNA"/>
</dbReference>
<keyword evidence="3" id="KW-1185">Reference proteome</keyword>
<reference evidence="2 3" key="1">
    <citation type="journal article" date="2015" name="Genome Biol. Evol.">
        <title>Phylogenomic analyses indicate that early fungi evolved digesting cell walls of algal ancestors of land plants.</title>
        <authorList>
            <person name="Chang Y."/>
            <person name="Wang S."/>
            <person name="Sekimoto S."/>
            <person name="Aerts A.L."/>
            <person name="Choi C."/>
            <person name="Clum A."/>
            <person name="LaButti K.M."/>
            <person name="Lindquist E.A."/>
            <person name="Yee Ngan C."/>
            <person name="Ohm R.A."/>
            <person name="Salamov A.A."/>
            <person name="Grigoriev I.V."/>
            <person name="Spatafora J.W."/>
            <person name="Berbee M.L."/>
        </authorList>
    </citation>
    <scope>NUCLEOTIDE SEQUENCE [LARGE SCALE GENOMIC DNA]</scope>
    <source>
        <strain evidence="2 3">JEL478</strain>
    </source>
</reference>
<evidence type="ECO:0000256" key="1">
    <source>
        <dbReference type="SAM" id="Phobius"/>
    </source>
</evidence>
<dbReference type="Proteomes" id="UP000070544">
    <property type="component" value="Unassembled WGS sequence"/>
</dbReference>
<keyword evidence="1" id="KW-0812">Transmembrane</keyword>
<sequence length="188" mass="20466">MSQHKSTALRRHAPQSQRLGGDGILVALIITLLAFVSIAQQYLLRNCSSYSGGQPVQPYFTDVAVFYPGLGFDNPQIWDFFNFGWKSSSMPTDTLCNVRGASGSCAYYYQNPFGLINIEFSKDNKGPLTSIGAFTRLGNASILVTVNGNVEVVKATSSMCYKSDRSLESSKTINGVTTTCRQQAVCFG</sequence>
<dbReference type="AlphaFoldDB" id="A0A139A6V6"/>
<keyword evidence="1" id="KW-1133">Transmembrane helix</keyword>